<evidence type="ECO:0000256" key="1">
    <source>
        <dbReference type="SAM" id="MobiDB-lite"/>
    </source>
</evidence>
<feature type="compositionally biased region" description="Low complexity" evidence="1">
    <location>
        <begin position="92"/>
        <end position="102"/>
    </location>
</feature>
<comment type="caution">
    <text evidence="3">The sequence shown here is derived from an EMBL/GenBank/DDBJ whole genome shotgun (WGS) entry which is preliminary data.</text>
</comment>
<dbReference type="AlphaFoldDB" id="A0AAN9V3C8"/>
<feature type="region of interest" description="Disordered" evidence="1">
    <location>
        <begin position="90"/>
        <end position="125"/>
    </location>
</feature>
<name>A0AAN9V3C8_9PEZI</name>
<organism evidence="3 4">
    <name type="scientific">Diatrype stigma</name>
    <dbReference type="NCBI Taxonomy" id="117547"/>
    <lineage>
        <taxon>Eukaryota</taxon>
        <taxon>Fungi</taxon>
        <taxon>Dikarya</taxon>
        <taxon>Ascomycota</taxon>
        <taxon>Pezizomycotina</taxon>
        <taxon>Sordariomycetes</taxon>
        <taxon>Xylariomycetidae</taxon>
        <taxon>Xylariales</taxon>
        <taxon>Diatrypaceae</taxon>
        <taxon>Diatrype</taxon>
    </lineage>
</organism>
<evidence type="ECO:0000313" key="4">
    <source>
        <dbReference type="Proteomes" id="UP001320420"/>
    </source>
</evidence>
<sequence>MSAATPLSGDTTSAGRPGCESAHSKLYHAIMTPINFVTFLLSLYLVDCRYQDERARRHAAGRSARGSGPSLLPLWLHRLVFSPERPYEWVDQGQAQQHAQGRQGEGSDPNPNPNPNPNPPNRDDERYYYHTKQRKLMKMEAADAFGLRAPVLLALALAAAVAAWAAGRLGWELVRRAVAVVGWAR</sequence>
<feature type="transmembrane region" description="Helical" evidence="2">
    <location>
        <begin position="145"/>
        <end position="166"/>
    </location>
</feature>
<reference evidence="3 4" key="1">
    <citation type="submission" date="2024-02" db="EMBL/GenBank/DDBJ databases">
        <title>De novo assembly and annotation of 12 fungi associated with fruit tree decline syndrome in Ontario, Canada.</title>
        <authorList>
            <person name="Sulman M."/>
            <person name="Ellouze W."/>
            <person name="Ilyukhin E."/>
        </authorList>
    </citation>
    <scope>NUCLEOTIDE SEQUENCE [LARGE SCALE GENOMIC DNA]</scope>
    <source>
        <strain evidence="3 4">M11/M66-122</strain>
    </source>
</reference>
<protein>
    <submittedName>
        <fullName evidence="3">Uncharacterized protein</fullName>
    </submittedName>
</protein>
<proteinExistence type="predicted"/>
<evidence type="ECO:0000256" key="2">
    <source>
        <dbReference type="SAM" id="Phobius"/>
    </source>
</evidence>
<dbReference type="EMBL" id="JAKJXP020000035">
    <property type="protein sequence ID" value="KAK7752753.1"/>
    <property type="molecule type" value="Genomic_DNA"/>
</dbReference>
<keyword evidence="2" id="KW-0812">Transmembrane</keyword>
<keyword evidence="4" id="KW-1185">Reference proteome</keyword>
<gene>
    <name evidence="3" type="ORF">SLS62_005305</name>
</gene>
<keyword evidence="2" id="KW-0472">Membrane</keyword>
<keyword evidence="2" id="KW-1133">Transmembrane helix</keyword>
<feature type="transmembrane region" description="Helical" evidence="2">
    <location>
        <begin position="26"/>
        <end position="46"/>
    </location>
</feature>
<dbReference type="Proteomes" id="UP001320420">
    <property type="component" value="Unassembled WGS sequence"/>
</dbReference>
<feature type="compositionally biased region" description="Pro residues" evidence="1">
    <location>
        <begin position="110"/>
        <end position="120"/>
    </location>
</feature>
<accession>A0AAN9V3C8</accession>
<evidence type="ECO:0000313" key="3">
    <source>
        <dbReference type="EMBL" id="KAK7752753.1"/>
    </source>
</evidence>